<dbReference type="InterPro" id="IPR015797">
    <property type="entry name" value="NUDIX_hydrolase-like_dom_sf"/>
</dbReference>
<keyword evidence="2 3" id="KW-0378">Hydrolase</keyword>
<dbReference type="SUPFAM" id="SSF55811">
    <property type="entry name" value="Nudix"/>
    <property type="match status" value="1"/>
</dbReference>
<comment type="caution">
    <text evidence="5">The sequence shown here is derived from an EMBL/GenBank/DDBJ whole genome shotgun (WGS) entry which is preliminary data.</text>
</comment>
<evidence type="ECO:0000256" key="3">
    <source>
        <dbReference type="RuleBase" id="RU003476"/>
    </source>
</evidence>
<proteinExistence type="inferred from homology"/>
<comment type="similarity">
    <text evidence="3">Belongs to the Nudix hydrolase family.</text>
</comment>
<dbReference type="GO" id="GO:0016787">
    <property type="term" value="F:hydrolase activity"/>
    <property type="evidence" value="ECO:0007669"/>
    <property type="project" value="UniProtKB-KW"/>
</dbReference>
<sequence length="143" mass="16489">MENQLSRIGDKTTCPVAVIIRNGKILMGLRHYTPDKWKTISVWTIPGGRCDFGETLEDTLYREVEEETGINDLKIIKYLGEVPGSKSGDVVFLFVCNSEQEVRLIEPEKFSEWRWFSMKEYPENFINPAALNLIKKCLLNESK</sequence>
<dbReference type="Gene3D" id="3.90.79.10">
    <property type="entry name" value="Nucleoside Triphosphate Pyrophosphohydrolase"/>
    <property type="match status" value="1"/>
</dbReference>
<evidence type="ECO:0000256" key="2">
    <source>
        <dbReference type="ARBA" id="ARBA00022801"/>
    </source>
</evidence>
<accession>A0A2M8EKS4</accession>
<dbReference type="Proteomes" id="UP000229756">
    <property type="component" value="Unassembled WGS sequence"/>
</dbReference>
<dbReference type="AlphaFoldDB" id="A0A2M8EKS4"/>
<dbReference type="EMBL" id="PFSJ01000029">
    <property type="protein sequence ID" value="PJC23344.1"/>
    <property type="molecule type" value="Genomic_DNA"/>
</dbReference>
<dbReference type="PROSITE" id="PS00893">
    <property type="entry name" value="NUDIX_BOX"/>
    <property type="match status" value="1"/>
</dbReference>
<evidence type="ECO:0000259" key="4">
    <source>
        <dbReference type="PROSITE" id="PS51462"/>
    </source>
</evidence>
<name>A0A2M8EKS4_UNCKA</name>
<dbReference type="InterPro" id="IPR020084">
    <property type="entry name" value="NUDIX_hydrolase_CS"/>
</dbReference>
<dbReference type="PRINTS" id="PR00502">
    <property type="entry name" value="NUDIXFAMILY"/>
</dbReference>
<dbReference type="Pfam" id="PF00293">
    <property type="entry name" value="NUDIX"/>
    <property type="match status" value="1"/>
</dbReference>
<dbReference type="CDD" id="cd02883">
    <property type="entry name" value="NUDIX_Hydrolase"/>
    <property type="match status" value="1"/>
</dbReference>
<dbReference type="InterPro" id="IPR000086">
    <property type="entry name" value="NUDIX_hydrolase_dom"/>
</dbReference>
<dbReference type="PANTHER" id="PTHR43046:SF14">
    <property type="entry name" value="MUTT_NUDIX FAMILY PROTEIN"/>
    <property type="match status" value="1"/>
</dbReference>
<reference evidence="6" key="1">
    <citation type="submission" date="2017-09" db="EMBL/GenBank/DDBJ databases">
        <title>Depth-based differentiation of microbial function through sediment-hosted aquifers and enrichment of novel symbionts in the deep terrestrial subsurface.</title>
        <authorList>
            <person name="Probst A.J."/>
            <person name="Ladd B."/>
            <person name="Jarett J.K."/>
            <person name="Geller-Mcgrath D.E."/>
            <person name="Sieber C.M.K."/>
            <person name="Emerson J.B."/>
            <person name="Anantharaman K."/>
            <person name="Thomas B.C."/>
            <person name="Malmstrom R."/>
            <person name="Stieglmeier M."/>
            <person name="Klingl A."/>
            <person name="Woyke T."/>
            <person name="Ryan C.M."/>
            <person name="Banfield J.F."/>
        </authorList>
    </citation>
    <scope>NUCLEOTIDE SEQUENCE [LARGE SCALE GENOMIC DNA]</scope>
</reference>
<protein>
    <recommendedName>
        <fullName evidence="4">Nudix hydrolase domain-containing protein</fullName>
    </recommendedName>
</protein>
<feature type="domain" description="Nudix hydrolase" evidence="4">
    <location>
        <begin position="10"/>
        <end position="139"/>
    </location>
</feature>
<dbReference type="PROSITE" id="PS51462">
    <property type="entry name" value="NUDIX"/>
    <property type="match status" value="1"/>
</dbReference>
<comment type="cofactor">
    <cofactor evidence="1">
        <name>Mg(2+)</name>
        <dbReference type="ChEBI" id="CHEBI:18420"/>
    </cofactor>
</comment>
<dbReference type="PANTHER" id="PTHR43046">
    <property type="entry name" value="GDP-MANNOSE MANNOSYL HYDROLASE"/>
    <property type="match status" value="1"/>
</dbReference>
<evidence type="ECO:0000256" key="1">
    <source>
        <dbReference type="ARBA" id="ARBA00001946"/>
    </source>
</evidence>
<evidence type="ECO:0000313" key="5">
    <source>
        <dbReference type="EMBL" id="PJC23344.1"/>
    </source>
</evidence>
<evidence type="ECO:0000313" key="6">
    <source>
        <dbReference type="Proteomes" id="UP000229756"/>
    </source>
</evidence>
<gene>
    <name evidence="5" type="ORF">CO058_04005</name>
</gene>
<organism evidence="5 6">
    <name type="scientific">candidate division WWE3 bacterium CG_4_9_14_0_2_um_filter_35_11</name>
    <dbReference type="NCBI Taxonomy" id="1975077"/>
    <lineage>
        <taxon>Bacteria</taxon>
        <taxon>Katanobacteria</taxon>
    </lineage>
</organism>
<dbReference type="InterPro" id="IPR020476">
    <property type="entry name" value="Nudix_hydrolase"/>
</dbReference>